<dbReference type="AlphaFoldDB" id="A0AAE3VCB2"/>
<dbReference type="Pfam" id="PF01381">
    <property type="entry name" value="HTH_3"/>
    <property type="match status" value="1"/>
</dbReference>
<dbReference type="SMART" id="SM00530">
    <property type="entry name" value="HTH_XRE"/>
    <property type="match status" value="1"/>
</dbReference>
<dbReference type="SUPFAM" id="SSF47413">
    <property type="entry name" value="lambda repressor-like DNA-binding domains"/>
    <property type="match status" value="1"/>
</dbReference>
<proteinExistence type="predicted"/>
<dbReference type="GO" id="GO:0003677">
    <property type="term" value="F:DNA binding"/>
    <property type="evidence" value="ECO:0007669"/>
    <property type="project" value="UniProtKB-KW"/>
</dbReference>
<keyword evidence="4" id="KW-1185">Reference proteome</keyword>
<feature type="domain" description="HTH cro/C1-type" evidence="2">
    <location>
        <begin position="13"/>
        <end position="67"/>
    </location>
</feature>
<evidence type="ECO:0000256" key="1">
    <source>
        <dbReference type="ARBA" id="ARBA00023125"/>
    </source>
</evidence>
<dbReference type="PROSITE" id="PS50943">
    <property type="entry name" value="HTH_CROC1"/>
    <property type="match status" value="1"/>
</dbReference>
<dbReference type="PANTHER" id="PTHR46558:SF4">
    <property type="entry name" value="DNA-BIDING PHAGE PROTEIN"/>
    <property type="match status" value="1"/>
</dbReference>
<comment type="caution">
    <text evidence="3">The sequence shown here is derived from an EMBL/GenBank/DDBJ whole genome shotgun (WGS) entry which is preliminary data.</text>
</comment>
<dbReference type="PANTHER" id="PTHR46558">
    <property type="entry name" value="TRACRIPTIONAL REGULATORY PROTEIN-RELATED-RELATED"/>
    <property type="match status" value="1"/>
</dbReference>
<dbReference type="RefSeq" id="WP_307255555.1">
    <property type="nucleotide sequence ID" value="NZ_JAUSTO010000032.1"/>
</dbReference>
<dbReference type="Gene3D" id="1.10.260.40">
    <property type="entry name" value="lambda repressor-like DNA-binding domains"/>
    <property type="match status" value="1"/>
</dbReference>
<evidence type="ECO:0000313" key="4">
    <source>
        <dbReference type="Proteomes" id="UP001241537"/>
    </source>
</evidence>
<keyword evidence="1" id="KW-0238">DNA-binding</keyword>
<name>A0AAE3VCB2_9FIRM</name>
<protein>
    <submittedName>
        <fullName evidence="3">Transcriptional regulator with XRE-family HTH domain</fullName>
    </submittedName>
</protein>
<gene>
    <name evidence="3" type="ORF">J2S20_002399</name>
</gene>
<dbReference type="InterPro" id="IPR001387">
    <property type="entry name" value="Cro/C1-type_HTH"/>
</dbReference>
<dbReference type="Proteomes" id="UP001241537">
    <property type="component" value="Unassembled WGS sequence"/>
</dbReference>
<evidence type="ECO:0000313" key="3">
    <source>
        <dbReference type="EMBL" id="MDQ0153677.1"/>
    </source>
</evidence>
<evidence type="ECO:0000259" key="2">
    <source>
        <dbReference type="PROSITE" id="PS50943"/>
    </source>
</evidence>
<sequence length="128" mass="15055">MPEDIQKIFTQNLNRLLSSHGKTQLDLAKYLEVSNTTVNNWSKGYNTPRMDKIDRICKFFGVTRENLLKDHCGEEPDYYMDEDARDMAEFLFKNPKYKVLFDASRKVKAEDIEFVKKMINRMSGDDES</sequence>
<accession>A0AAE3VCB2</accession>
<organism evidence="3 4">
    <name type="scientific">Moryella indoligenes</name>
    <dbReference type="NCBI Taxonomy" id="371674"/>
    <lineage>
        <taxon>Bacteria</taxon>
        <taxon>Bacillati</taxon>
        <taxon>Bacillota</taxon>
        <taxon>Clostridia</taxon>
        <taxon>Lachnospirales</taxon>
        <taxon>Lachnospiraceae</taxon>
        <taxon>Moryella</taxon>
    </lineage>
</organism>
<reference evidence="3" key="1">
    <citation type="submission" date="2023-07" db="EMBL/GenBank/DDBJ databases">
        <title>Genomic Encyclopedia of Type Strains, Phase IV (KMG-IV): sequencing the most valuable type-strain genomes for metagenomic binning, comparative biology and taxonomic classification.</title>
        <authorList>
            <person name="Goeker M."/>
        </authorList>
    </citation>
    <scope>NUCLEOTIDE SEQUENCE</scope>
    <source>
        <strain evidence="3">DSM 19659</strain>
    </source>
</reference>
<dbReference type="InterPro" id="IPR010982">
    <property type="entry name" value="Lambda_DNA-bd_dom_sf"/>
</dbReference>
<dbReference type="EMBL" id="JAUSTO010000032">
    <property type="protein sequence ID" value="MDQ0153677.1"/>
    <property type="molecule type" value="Genomic_DNA"/>
</dbReference>
<dbReference type="CDD" id="cd00093">
    <property type="entry name" value="HTH_XRE"/>
    <property type="match status" value="1"/>
</dbReference>